<dbReference type="Proteomes" id="UP000277580">
    <property type="component" value="Unassembled WGS sequence"/>
</dbReference>
<dbReference type="SUPFAM" id="SSF52058">
    <property type="entry name" value="L domain-like"/>
    <property type="match status" value="2"/>
</dbReference>
<dbReference type="OrthoDB" id="676979at2759"/>
<evidence type="ECO:0000313" key="3">
    <source>
        <dbReference type="EMBL" id="RPB17055.1"/>
    </source>
</evidence>
<name>A0A3N4LGG5_9PEZI</name>
<dbReference type="SMART" id="SM00365">
    <property type="entry name" value="LRR_SD22"/>
    <property type="match status" value="6"/>
</dbReference>
<gene>
    <name evidence="3" type="ORF">P167DRAFT_499787</name>
</gene>
<dbReference type="PANTHER" id="PTHR48051:SF1">
    <property type="entry name" value="RAS SUPPRESSOR PROTEIN 1"/>
    <property type="match status" value="1"/>
</dbReference>
<dbReference type="EMBL" id="ML119107">
    <property type="protein sequence ID" value="RPB17055.1"/>
    <property type="molecule type" value="Genomic_DNA"/>
</dbReference>
<dbReference type="PROSITE" id="PS51450">
    <property type="entry name" value="LRR"/>
    <property type="match status" value="2"/>
</dbReference>
<dbReference type="InterPro" id="IPR050216">
    <property type="entry name" value="LRR_domain-containing"/>
</dbReference>
<dbReference type="InterPro" id="IPR032675">
    <property type="entry name" value="LRR_dom_sf"/>
</dbReference>
<protein>
    <submittedName>
        <fullName evidence="3">L domain-like protein</fullName>
    </submittedName>
</protein>
<dbReference type="InterPro" id="IPR001611">
    <property type="entry name" value="Leu-rich_rpt"/>
</dbReference>
<keyword evidence="2" id="KW-0677">Repeat</keyword>
<evidence type="ECO:0000256" key="1">
    <source>
        <dbReference type="ARBA" id="ARBA00022614"/>
    </source>
</evidence>
<dbReference type="Gene3D" id="3.80.10.10">
    <property type="entry name" value="Ribonuclease Inhibitor"/>
    <property type="match status" value="3"/>
</dbReference>
<keyword evidence="1" id="KW-0433">Leucine-rich repeat</keyword>
<reference evidence="3 4" key="1">
    <citation type="journal article" date="2018" name="Nat. Ecol. Evol.">
        <title>Pezizomycetes genomes reveal the molecular basis of ectomycorrhizal truffle lifestyle.</title>
        <authorList>
            <person name="Murat C."/>
            <person name="Payen T."/>
            <person name="Noel B."/>
            <person name="Kuo A."/>
            <person name="Morin E."/>
            <person name="Chen J."/>
            <person name="Kohler A."/>
            <person name="Krizsan K."/>
            <person name="Balestrini R."/>
            <person name="Da Silva C."/>
            <person name="Montanini B."/>
            <person name="Hainaut M."/>
            <person name="Levati E."/>
            <person name="Barry K.W."/>
            <person name="Belfiori B."/>
            <person name="Cichocki N."/>
            <person name="Clum A."/>
            <person name="Dockter R.B."/>
            <person name="Fauchery L."/>
            <person name="Guy J."/>
            <person name="Iotti M."/>
            <person name="Le Tacon F."/>
            <person name="Lindquist E.A."/>
            <person name="Lipzen A."/>
            <person name="Malagnac F."/>
            <person name="Mello A."/>
            <person name="Molinier V."/>
            <person name="Miyauchi S."/>
            <person name="Poulain J."/>
            <person name="Riccioni C."/>
            <person name="Rubini A."/>
            <person name="Sitrit Y."/>
            <person name="Splivallo R."/>
            <person name="Traeger S."/>
            <person name="Wang M."/>
            <person name="Zifcakova L."/>
            <person name="Wipf D."/>
            <person name="Zambonelli A."/>
            <person name="Paolocci F."/>
            <person name="Nowrousian M."/>
            <person name="Ottonello S."/>
            <person name="Baldrian P."/>
            <person name="Spatafora J.W."/>
            <person name="Henrissat B."/>
            <person name="Nagy L.G."/>
            <person name="Aury J.M."/>
            <person name="Wincker P."/>
            <person name="Grigoriev I.V."/>
            <person name="Bonfante P."/>
            <person name="Martin F.M."/>
        </authorList>
    </citation>
    <scope>NUCLEOTIDE SEQUENCE [LARGE SCALE GENOMIC DNA]</scope>
    <source>
        <strain evidence="3 4">CCBAS932</strain>
    </source>
</reference>
<sequence length="667" mass="73734">MSRKAAANKASQSLRDTIAKARAAHRARAESIAQSVTGSVAGSVSDGLDGFNFSTDDPFNQAIFGEGSSQKVMKQRIRTARVEGRLNISNMQLKEIPVEVYKMYETSAADLEAADAGDGPKWYESVDLVRFVGADNEIEEIGQELLEQFGGLTSIDMHNNMLITLPKNFGEFTELTVLNLTNNKLDHDALETIFQIKTLVDLKLAKNGLQGELPSSISKLENLEILELQENKLDFLPSSLGELSRLHVLNIHANRLQEIPLQVLTNCQLQELTASSNKIGGTLFSLDVESLNTLHLLDVRNNRISKFSEGTVLLPTLQQLYATNNELTLFPSVEGWNELLVFTVDSNRLDALPEGLLGLQRLRTLDFSSNNIKSLDPHLGMMEGLEILKFDGNPLRERNLLNMGIVDLKRTLKARLAPPEIVIAEADDNVQASDAAPGFVDAEGAEEEEDEHKKTLEIGRGGILDLASQNYEEIPTDLLESVVGSPSSIVLLHNKLTTIPVSIETFCASLTIIDISHNKLSGDSYLPSKLSLRSLTTFTLQSNGITSLKPLLENLDAPKLESLDVSVNRIESIEGIRPTFPHLTAFYARDNRIEEIPVDSVDGVRILDLNSNSIKYLPPQLGTVASLRELRVTGNLFRVPRWQVLEKGTEGIMEWLRDRLPAEDEVE</sequence>
<dbReference type="InParanoid" id="A0A3N4LGG5"/>
<dbReference type="AlphaFoldDB" id="A0A3N4LGG5"/>
<dbReference type="PANTHER" id="PTHR48051">
    <property type="match status" value="1"/>
</dbReference>
<evidence type="ECO:0000256" key="2">
    <source>
        <dbReference type="ARBA" id="ARBA00022737"/>
    </source>
</evidence>
<evidence type="ECO:0000313" key="4">
    <source>
        <dbReference type="Proteomes" id="UP000277580"/>
    </source>
</evidence>
<proteinExistence type="predicted"/>
<organism evidence="3 4">
    <name type="scientific">Morchella conica CCBAS932</name>
    <dbReference type="NCBI Taxonomy" id="1392247"/>
    <lineage>
        <taxon>Eukaryota</taxon>
        <taxon>Fungi</taxon>
        <taxon>Dikarya</taxon>
        <taxon>Ascomycota</taxon>
        <taxon>Pezizomycotina</taxon>
        <taxon>Pezizomycetes</taxon>
        <taxon>Pezizales</taxon>
        <taxon>Morchellaceae</taxon>
        <taxon>Morchella</taxon>
    </lineage>
</organism>
<dbReference type="SMART" id="SM00369">
    <property type="entry name" value="LRR_TYP"/>
    <property type="match status" value="8"/>
</dbReference>
<dbReference type="InterPro" id="IPR003591">
    <property type="entry name" value="Leu-rich_rpt_typical-subtyp"/>
</dbReference>
<dbReference type="GO" id="GO:0005737">
    <property type="term" value="C:cytoplasm"/>
    <property type="evidence" value="ECO:0007669"/>
    <property type="project" value="TreeGrafter"/>
</dbReference>
<keyword evidence="4" id="KW-1185">Reference proteome</keyword>
<dbReference type="STRING" id="1392247.A0A3N4LGG5"/>
<accession>A0A3N4LGG5</accession>